<reference evidence="2" key="2">
    <citation type="submission" date="2023-02" db="EMBL/GenBank/DDBJ databases">
        <authorList>
            <consortium name="DOE Joint Genome Institute"/>
            <person name="Mondo S.J."/>
            <person name="Chang Y."/>
            <person name="Wang Y."/>
            <person name="Ahrendt S."/>
            <person name="Andreopoulos W."/>
            <person name="Barry K."/>
            <person name="Beard J."/>
            <person name="Benny G.L."/>
            <person name="Blankenship S."/>
            <person name="Bonito G."/>
            <person name="Cuomo C."/>
            <person name="Desiro A."/>
            <person name="Gervers K.A."/>
            <person name="Hundley H."/>
            <person name="Kuo A."/>
            <person name="LaButti K."/>
            <person name="Lang B.F."/>
            <person name="Lipzen A."/>
            <person name="O'Donnell K."/>
            <person name="Pangilinan J."/>
            <person name="Reynolds N."/>
            <person name="Sandor L."/>
            <person name="Smith M.W."/>
            <person name="Tsang A."/>
            <person name="Grigoriev I.V."/>
            <person name="Stajich J.E."/>
            <person name="Spatafora J.W."/>
        </authorList>
    </citation>
    <scope>NUCLEOTIDE SEQUENCE</scope>
    <source>
        <strain evidence="2">RSA 2281</strain>
    </source>
</reference>
<evidence type="ECO:0000259" key="1">
    <source>
        <dbReference type="PROSITE" id="PS51762"/>
    </source>
</evidence>
<protein>
    <submittedName>
        <fullName evidence="2">Concanavalin A-like lectin/glucanase domain-containing protein</fullName>
    </submittedName>
</protein>
<dbReference type="Proteomes" id="UP001209540">
    <property type="component" value="Unassembled WGS sequence"/>
</dbReference>
<dbReference type="Pfam" id="PF00722">
    <property type="entry name" value="Glyco_hydro_16"/>
    <property type="match status" value="1"/>
</dbReference>
<feature type="domain" description="GH16" evidence="1">
    <location>
        <begin position="1"/>
        <end position="206"/>
    </location>
</feature>
<dbReference type="CDD" id="cd00413">
    <property type="entry name" value="Glyco_hydrolase_16"/>
    <property type="match status" value="1"/>
</dbReference>
<keyword evidence="3" id="KW-1185">Reference proteome</keyword>
<name>A0AAD5KH13_9FUNG</name>
<evidence type="ECO:0000313" key="2">
    <source>
        <dbReference type="EMBL" id="KAI9266590.1"/>
    </source>
</evidence>
<accession>A0AAD5KH13</accession>
<organism evidence="2 3">
    <name type="scientific">Phascolomyces articulosus</name>
    <dbReference type="NCBI Taxonomy" id="60185"/>
    <lineage>
        <taxon>Eukaryota</taxon>
        <taxon>Fungi</taxon>
        <taxon>Fungi incertae sedis</taxon>
        <taxon>Mucoromycota</taxon>
        <taxon>Mucoromycotina</taxon>
        <taxon>Mucoromycetes</taxon>
        <taxon>Mucorales</taxon>
        <taxon>Lichtheimiaceae</taxon>
        <taxon>Phascolomyces</taxon>
    </lineage>
</organism>
<dbReference type="InterPro" id="IPR000757">
    <property type="entry name" value="Beta-glucanase-like"/>
</dbReference>
<proteinExistence type="predicted"/>
<dbReference type="InterPro" id="IPR013320">
    <property type="entry name" value="ConA-like_dom_sf"/>
</dbReference>
<dbReference type="GO" id="GO:0005975">
    <property type="term" value="P:carbohydrate metabolic process"/>
    <property type="evidence" value="ECO:0007669"/>
    <property type="project" value="InterPro"/>
</dbReference>
<reference evidence="2" key="1">
    <citation type="journal article" date="2022" name="IScience">
        <title>Evolution of zygomycete secretomes and the origins of terrestrial fungal ecologies.</title>
        <authorList>
            <person name="Chang Y."/>
            <person name="Wang Y."/>
            <person name="Mondo S."/>
            <person name="Ahrendt S."/>
            <person name="Andreopoulos W."/>
            <person name="Barry K."/>
            <person name="Beard J."/>
            <person name="Benny G.L."/>
            <person name="Blankenship S."/>
            <person name="Bonito G."/>
            <person name="Cuomo C."/>
            <person name="Desiro A."/>
            <person name="Gervers K.A."/>
            <person name="Hundley H."/>
            <person name="Kuo A."/>
            <person name="LaButti K."/>
            <person name="Lang B.F."/>
            <person name="Lipzen A."/>
            <person name="O'Donnell K."/>
            <person name="Pangilinan J."/>
            <person name="Reynolds N."/>
            <person name="Sandor L."/>
            <person name="Smith M.E."/>
            <person name="Tsang A."/>
            <person name="Grigoriev I.V."/>
            <person name="Stajich J.E."/>
            <person name="Spatafora J.W."/>
        </authorList>
    </citation>
    <scope>NUCLEOTIDE SEQUENCE</scope>
    <source>
        <strain evidence="2">RSA 2281</strain>
    </source>
</reference>
<dbReference type="PANTHER" id="PTHR38121">
    <property type="entry name" value="GH16 DOMAIN-CONTAINING PROTEIN"/>
    <property type="match status" value="1"/>
</dbReference>
<dbReference type="EMBL" id="JAIXMP010000010">
    <property type="protein sequence ID" value="KAI9266590.1"/>
    <property type="molecule type" value="Genomic_DNA"/>
</dbReference>
<gene>
    <name evidence="2" type="ORF">BDA99DRAFT_546580</name>
</gene>
<dbReference type="PANTHER" id="PTHR38121:SF2">
    <property type="entry name" value="ACYLTRANSFERASE 3 DOMAIN-CONTAINING PROTEIN"/>
    <property type="match status" value="1"/>
</dbReference>
<dbReference type="AlphaFoldDB" id="A0AAD5KH13"/>
<dbReference type="SUPFAM" id="SSF49899">
    <property type="entry name" value="Concanavalin A-like lectins/glucanases"/>
    <property type="match status" value="1"/>
</dbReference>
<dbReference type="PROSITE" id="PS51762">
    <property type="entry name" value="GH16_2"/>
    <property type="match status" value="1"/>
</dbReference>
<dbReference type="GO" id="GO:0004553">
    <property type="term" value="F:hydrolase activity, hydrolyzing O-glycosyl compounds"/>
    <property type="evidence" value="ECO:0007669"/>
    <property type="project" value="InterPro"/>
</dbReference>
<evidence type="ECO:0000313" key="3">
    <source>
        <dbReference type="Proteomes" id="UP001209540"/>
    </source>
</evidence>
<dbReference type="Gene3D" id="2.60.120.200">
    <property type="match status" value="1"/>
</dbReference>
<sequence>MAPMINPKYEDTLDRRFTSKNVWLNPSEQGGLQLAVTVTKDEHGQTQIHCSGFGTQRRDFLYGSFRSYVKTTNINGTVAAMYIYNTQEEIDIEILSSVSPPQSYFAIHPGLLENGRASHLTHDNHHLGFDPSVEFHEFRFDWMPNLCIFYVDGVEARRMTTNIPGLPGRLMFNHWSDGNPNFSQGPPSSDAIFEVMNITAFFNYSMTDPETGFNTTVPAKCSETQQPCNIRGK</sequence>
<comment type="caution">
    <text evidence="2">The sequence shown here is derived from an EMBL/GenBank/DDBJ whole genome shotgun (WGS) entry which is preliminary data.</text>
</comment>